<evidence type="ECO:0008006" key="3">
    <source>
        <dbReference type="Google" id="ProtNLM"/>
    </source>
</evidence>
<reference evidence="1 2" key="1">
    <citation type="journal article" date="2023" name="Plant Dis.">
        <title>First Report of Diplodia intermedia Causing Canker and Dieback Diseases on Apple Trees in Canada.</title>
        <authorList>
            <person name="Ellouze W."/>
            <person name="Ilyukhin E."/>
            <person name="Sulman M."/>
            <person name="Ali S."/>
        </authorList>
    </citation>
    <scope>NUCLEOTIDE SEQUENCE [LARGE SCALE GENOMIC DNA]</scope>
    <source>
        <strain evidence="1 2">M45-28</strain>
    </source>
</reference>
<dbReference type="Gene3D" id="3.30.200.20">
    <property type="entry name" value="Phosphorylase Kinase, domain 1"/>
    <property type="match status" value="1"/>
</dbReference>
<name>A0ABR3TMA1_9PEZI</name>
<protein>
    <recommendedName>
        <fullName evidence="3">Protein kinase domain-containing protein</fullName>
    </recommendedName>
</protein>
<comment type="caution">
    <text evidence="1">The sequence shown here is derived from an EMBL/GenBank/DDBJ whole genome shotgun (WGS) entry which is preliminary data.</text>
</comment>
<dbReference type="EMBL" id="JAKEKT020000051">
    <property type="protein sequence ID" value="KAL1640377.1"/>
    <property type="molecule type" value="Genomic_DNA"/>
</dbReference>
<proteinExistence type="predicted"/>
<evidence type="ECO:0000313" key="1">
    <source>
        <dbReference type="EMBL" id="KAL1640377.1"/>
    </source>
</evidence>
<organism evidence="1 2">
    <name type="scientific">Diplodia intermedia</name>
    <dbReference type="NCBI Taxonomy" id="856260"/>
    <lineage>
        <taxon>Eukaryota</taxon>
        <taxon>Fungi</taxon>
        <taxon>Dikarya</taxon>
        <taxon>Ascomycota</taxon>
        <taxon>Pezizomycotina</taxon>
        <taxon>Dothideomycetes</taxon>
        <taxon>Dothideomycetes incertae sedis</taxon>
        <taxon>Botryosphaeriales</taxon>
        <taxon>Botryosphaeriaceae</taxon>
        <taxon>Diplodia</taxon>
    </lineage>
</organism>
<gene>
    <name evidence="1" type="ORF">SLS58_007050</name>
</gene>
<sequence>MPPINVRNQAELQAQRTKLTNSYNELLDEFSSSDLRSVGNYQLGRLIGKGSFGKVYLASHKLMHGSKVSDNA</sequence>
<dbReference type="SUPFAM" id="SSF56112">
    <property type="entry name" value="Protein kinase-like (PK-like)"/>
    <property type="match status" value="1"/>
</dbReference>
<dbReference type="Proteomes" id="UP001521184">
    <property type="component" value="Unassembled WGS sequence"/>
</dbReference>
<dbReference type="InterPro" id="IPR011009">
    <property type="entry name" value="Kinase-like_dom_sf"/>
</dbReference>
<evidence type="ECO:0000313" key="2">
    <source>
        <dbReference type="Proteomes" id="UP001521184"/>
    </source>
</evidence>
<keyword evidence="2" id="KW-1185">Reference proteome</keyword>
<accession>A0ABR3TMA1</accession>